<proteinExistence type="predicted"/>
<dbReference type="Proteomes" id="UP000518904">
    <property type="component" value="Unassembled WGS sequence"/>
</dbReference>
<comment type="caution">
    <text evidence="1">The sequence shown here is derived from an EMBL/GenBank/DDBJ whole genome shotgun (WGS) entry which is preliminary data.</text>
</comment>
<accession>A0A7Y0SE45</accession>
<name>A0A7Y0SE45_VIBPH</name>
<organism evidence="1 2">
    <name type="scientific">Vibrio parahaemolyticus</name>
    <dbReference type="NCBI Taxonomy" id="670"/>
    <lineage>
        <taxon>Bacteria</taxon>
        <taxon>Pseudomonadati</taxon>
        <taxon>Pseudomonadota</taxon>
        <taxon>Gammaproteobacteria</taxon>
        <taxon>Vibrionales</taxon>
        <taxon>Vibrionaceae</taxon>
        <taxon>Vibrio</taxon>
    </lineage>
</organism>
<dbReference type="AlphaFoldDB" id="A0A7Y0SE45"/>
<protein>
    <submittedName>
        <fullName evidence="1">Uncharacterized protein</fullName>
    </submittedName>
</protein>
<evidence type="ECO:0000313" key="2">
    <source>
        <dbReference type="Proteomes" id="UP000518904"/>
    </source>
</evidence>
<dbReference type="RefSeq" id="WP_023585693.1">
    <property type="nucleotide sequence ID" value="NZ_CAJDZF010000002.1"/>
</dbReference>
<gene>
    <name evidence="1" type="ORF">HKB16_02935</name>
</gene>
<sequence>MQKTAVVKASITKGFEREEPWYDHGDFTVLCGFGFSSMGQLIVLMDMSKSRF</sequence>
<dbReference type="EMBL" id="JABCLB010000331">
    <property type="protein sequence ID" value="NMU81830.1"/>
    <property type="molecule type" value="Genomic_DNA"/>
</dbReference>
<reference evidence="1 2" key="1">
    <citation type="submission" date="2020-04" db="EMBL/GenBank/DDBJ databases">
        <title>Whole-genome sequencing of Vibrio spp. from China reveals different genetic environments of blaCTX-M-14 among diverse lineages.</title>
        <authorList>
            <person name="Zheng Z."/>
            <person name="Ye L."/>
            <person name="Chen S."/>
        </authorList>
    </citation>
    <scope>NUCLEOTIDE SEQUENCE [LARGE SCALE GENOMIC DNA]</scope>
    <source>
        <strain evidence="1 2">Vb0551</strain>
    </source>
</reference>
<evidence type="ECO:0000313" key="1">
    <source>
        <dbReference type="EMBL" id="NMU81830.1"/>
    </source>
</evidence>